<keyword evidence="1" id="KW-1133">Transmembrane helix</keyword>
<reference evidence="2 3" key="1">
    <citation type="submission" date="2016-10" db="EMBL/GenBank/DDBJ databases">
        <authorList>
            <person name="de Groot N.N."/>
        </authorList>
    </citation>
    <scope>NUCLEOTIDE SEQUENCE [LARGE SCALE GENOMIC DNA]</scope>
    <source>
        <strain evidence="2 3">CGMCC 1.7659</strain>
    </source>
</reference>
<dbReference type="EMBL" id="FOVF01000005">
    <property type="protein sequence ID" value="SFN13614.1"/>
    <property type="molecule type" value="Genomic_DNA"/>
</dbReference>
<evidence type="ECO:0000313" key="2">
    <source>
        <dbReference type="EMBL" id="SFN13614.1"/>
    </source>
</evidence>
<dbReference type="OrthoDB" id="5723632at2"/>
<dbReference type="AlphaFoldDB" id="A0A1I4WIE6"/>
<dbReference type="Proteomes" id="UP000198575">
    <property type="component" value="Unassembled WGS sequence"/>
</dbReference>
<sequence length="394" mass="44414">MRKLLFSAAVLLSLFVLLIWAAGVHWRSPLSPDTVRNWLGSEFRVVMGGAAQDETRLRIGAVGENRTALQSVVLNGIEAAENPILRYRFEQFPHTLELSLVFRRAGDDDVSVVSLPWPGEGDAWFDLGTVPEWRGRIIELAFAEYPTPQIVPPMQGFQPFTLVDASLASRSWRGDLAALMTDWLGQWPWSQRSVHALGRDTDTPRAESLVLCLALAIAACMFWAFLLLRLRGAALLRVAIVAGVVGWLLLDLQWQSGLRWRHVATQRLYAEFDWPERELHSADSDIVEAARQLKSAIRDMPENSRVLVHSDSSFNVLRLIYHLLPMNVGVLSQAYALDPKLALPDNCLIVLFDASNWRYDKKTRMLRGDGLGIQGDIIYFQGNRLIVLRHRSTP</sequence>
<keyword evidence="1" id="KW-0812">Transmembrane</keyword>
<accession>A0A1I4WIE6</accession>
<name>A0A1I4WIE6_9GAMM</name>
<dbReference type="RefSeq" id="WP_092405724.1">
    <property type="nucleotide sequence ID" value="NZ_FOVF01000005.1"/>
</dbReference>
<keyword evidence="3" id="KW-1185">Reference proteome</keyword>
<feature type="transmembrane region" description="Helical" evidence="1">
    <location>
        <begin position="208"/>
        <end position="228"/>
    </location>
</feature>
<organism evidence="2 3">
    <name type="scientific">Dokdonella immobilis</name>
    <dbReference type="NCBI Taxonomy" id="578942"/>
    <lineage>
        <taxon>Bacteria</taxon>
        <taxon>Pseudomonadati</taxon>
        <taxon>Pseudomonadota</taxon>
        <taxon>Gammaproteobacteria</taxon>
        <taxon>Lysobacterales</taxon>
        <taxon>Rhodanobacteraceae</taxon>
        <taxon>Dokdonella</taxon>
    </lineage>
</organism>
<evidence type="ECO:0000256" key="1">
    <source>
        <dbReference type="SAM" id="Phobius"/>
    </source>
</evidence>
<keyword evidence="1" id="KW-0472">Membrane</keyword>
<protein>
    <submittedName>
        <fullName evidence="2">Uncharacterized protein</fullName>
    </submittedName>
</protein>
<evidence type="ECO:0000313" key="3">
    <source>
        <dbReference type="Proteomes" id="UP000198575"/>
    </source>
</evidence>
<feature type="transmembrane region" description="Helical" evidence="1">
    <location>
        <begin position="235"/>
        <end position="254"/>
    </location>
</feature>
<gene>
    <name evidence="2" type="ORF">SAMN05216289_10566</name>
</gene>
<proteinExistence type="predicted"/>
<dbReference type="STRING" id="578942.SAMN05216289_10566"/>